<evidence type="ECO:0000313" key="11">
    <source>
        <dbReference type="Proteomes" id="UP000612282"/>
    </source>
</evidence>
<keyword evidence="11" id="KW-1185">Reference proteome</keyword>
<dbReference type="Pfam" id="PF00006">
    <property type="entry name" value="ATP-synt_ab"/>
    <property type="match status" value="1"/>
</dbReference>
<keyword evidence="5 7" id="KW-0805">Transcription regulation</keyword>
<dbReference type="InterPro" id="IPR027417">
    <property type="entry name" value="P-loop_NTPase"/>
</dbReference>
<comment type="caution">
    <text evidence="10">The sequence shown here is derived from an EMBL/GenBank/DDBJ whole genome shotgun (WGS) entry which is preliminary data.</text>
</comment>
<keyword evidence="4 7" id="KW-0694">RNA-binding</keyword>
<evidence type="ECO:0000256" key="4">
    <source>
        <dbReference type="ARBA" id="ARBA00022884"/>
    </source>
</evidence>
<keyword evidence="6 7" id="KW-0804">Transcription</keyword>
<organism evidence="10 11">
    <name type="scientific">Actinoplanes couchii</name>
    <dbReference type="NCBI Taxonomy" id="403638"/>
    <lineage>
        <taxon>Bacteria</taxon>
        <taxon>Bacillati</taxon>
        <taxon>Actinomycetota</taxon>
        <taxon>Actinomycetes</taxon>
        <taxon>Micromonosporales</taxon>
        <taxon>Micromonosporaceae</taxon>
        <taxon>Actinoplanes</taxon>
    </lineage>
</organism>
<dbReference type="EC" id="3.6.4.-" evidence="7"/>
<feature type="binding site" evidence="7">
    <location>
        <begin position="111"/>
        <end position="116"/>
    </location>
    <ligand>
        <name>ATP</name>
        <dbReference type="ChEBI" id="CHEBI:30616"/>
    </ligand>
</feature>
<dbReference type="InterPro" id="IPR003593">
    <property type="entry name" value="AAA+_ATPase"/>
</dbReference>
<keyword evidence="7" id="KW-0547">Nucleotide-binding</keyword>
<dbReference type="SMART" id="SM00382">
    <property type="entry name" value="AAA"/>
    <property type="match status" value="1"/>
</dbReference>
<dbReference type="PANTHER" id="PTHR46425:SF1">
    <property type="entry name" value="TRANSCRIPTION TERMINATION FACTOR RHO"/>
    <property type="match status" value="1"/>
</dbReference>
<feature type="domain" description="Rho RNA-BD" evidence="9">
    <location>
        <begin position="4"/>
        <end position="76"/>
    </location>
</feature>
<feature type="binding site" evidence="7">
    <location>
        <begin position="99"/>
        <end position="104"/>
    </location>
    <ligand>
        <name>ATP</name>
        <dbReference type="ChEBI" id="CHEBI:30616"/>
    </ligand>
</feature>
<comment type="caution">
    <text evidence="7">Lacks conserved residue(s) required for the propagation of feature annotation.</text>
</comment>
<keyword evidence="2 7" id="KW-0378">Hydrolase</keyword>
<protein>
    <recommendedName>
        <fullName evidence="7">Transcription termination factor Rho</fullName>
        <ecNumber evidence="7">3.6.4.-</ecNumber>
    </recommendedName>
    <alternativeName>
        <fullName evidence="7">ATP-dependent helicase Rho</fullName>
    </alternativeName>
</protein>
<dbReference type="EMBL" id="BOMG01000119">
    <property type="protein sequence ID" value="GID61112.1"/>
    <property type="molecule type" value="Genomic_DNA"/>
</dbReference>
<reference evidence="10 11" key="1">
    <citation type="submission" date="2021-01" db="EMBL/GenBank/DDBJ databases">
        <title>Whole genome shotgun sequence of Actinoplanes couchii NBRC 106145.</title>
        <authorList>
            <person name="Komaki H."/>
            <person name="Tamura T."/>
        </authorList>
    </citation>
    <scope>NUCLEOTIDE SEQUENCE [LARGE SCALE GENOMIC DNA]</scope>
    <source>
        <strain evidence="10 11">NBRC 106145</strain>
    </source>
</reference>
<evidence type="ECO:0000256" key="7">
    <source>
        <dbReference type="HAMAP-Rule" id="MF_01884"/>
    </source>
</evidence>
<accession>A0ABQ3XRH1</accession>
<comment type="function">
    <text evidence="7">Facilitates transcription termination by a mechanism that involves Rho binding to the nascent RNA, activation of Rho's RNA-dependent ATPase activity, and release of the mRNA from the DNA template.</text>
</comment>
<dbReference type="NCBIfam" id="NF006886">
    <property type="entry name" value="PRK09376.1"/>
    <property type="match status" value="1"/>
</dbReference>
<comment type="similarity">
    <text evidence="7 8">Belongs to the Rho family.</text>
</comment>
<evidence type="ECO:0000256" key="1">
    <source>
        <dbReference type="ARBA" id="ARBA00022472"/>
    </source>
</evidence>
<dbReference type="Proteomes" id="UP000612282">
    <property type="component" value="Unassembled WGS sequence"/>
</dbReference>
<dbReference type="PANTHER" id="PTHR46425">
    <property type="entry name" value="TRANSCRIPTION TERMINATION FACTOR RHO"/>
    <property type="match status" value="1"/>
</dbReference>
<evidence type="ECO:0000256" key="5">
    <source>
        <dbReference type="ARBA" id="ARBA00023015"/>
    </source>
</evidence>
<evidence type="ECO:0000313" key="10">
    <source>
        <dbReference type="EMBL" id="GID61112.1"/>
    </source>
</evidence>
<evidence type="ECO:0000256" key="2">
    <source>
        <dbReference type="ARBA" id="ARBA00022801"/>
    </source>
</evidence>
<keyword evidence="7" id="KW-0067">ATP-binding</keyword>
<keyword evidence="3 7" id="KW-0347">Helicase</keyword>
<feature type="binding site" evidence="7">
    <location>
        <position position="142"/>
    </location>
    <ligand>
        <name>ATP</name>
        <dbReference type="ChEBI" id="CHEBI:30616"/>
    </ligand>
</feature>
<dbReference type="InterPro" id="IPR011113">
    <property type="entry name" value="Rho_RNA-bd"/>
</dbReference>
<dbReference type="InterPro" id="IPR000194">
    <property type="entry name" value="ATPase_F1/V1/A1_a/bsu_nucl-bd"/>
</dbReference>
<sequence>MSTSLPVDGIVDIINDRAWLRTSGYAPSPDDIALPRGHGFRRGDHVTGTLEQPIVNGRPPAKRPDFYQLTSVYPRERLLLETEPHILTTRVADLFMPIGKGQRALIAAPPKAGKTTVLHDIATAIAHNHPDCHLMVLLIDERPEEVTHMRRTVKGEVIAATFDRPPQEHTAIADLAIERAKRLAEQGDDVVVLLDSLTRLARAHNLTAPAKGRTLTGGLDPTALYPPKRLLGAARALDGGGSVTVIATALVENGSAMDTLIFEELKGTGNAELKLDRHLAEQRLHPAVDIAASGTRHDELLLHPDELPLVSRLRRAVKIPQLLPHLRATPSNAALLRKIQTTI</sequence>
<dbReference type="SUPFAM" id="SSF52540">
    <property type="entry name" value="P-loop containing nucleoside triphosphate hydrolases"/>
    <property type="match status" value="1"/>
</dbReference>
<evidence type="ECO:0000256" key="8">
    <source>
        <dbReference type="PROSITE-ProRule" id="PRU01203"/>
    </source>
</evidence>
<dbReference type="Gene3D" id="3.40.50.300">
    <property type="entry name" value="P-loop containing nucleotide triphosphate hydrolases"/>
    <property type="match status" value="1"/>
</dbReference>
<dbReference type="PROSITE" id="PS51856">
    <property type="entry name" value="RHO_RNA_BD"/>
    <property type="match status" value="1"/>
</dbReference>
<evidence type="ECO:0000256" key="6">
    <source>
        <dbReference type="ARBA" id="ARBA00023163"/>
    </source>
</evidence>
<dbReference type="InterPro" id="IPR004665">
    <property type="entry name" value="Term_rho"/>
</dbReference>
<evidence type="ECO:0000259" key="9">
    <source>
        <dbReference type="PROSITE" id="PS51856"/>
    </source>
</evidence>
<comment type="subunit">
    <text evidence="7">Homohexamer. The homohexamer assembles into an open ring structure.</text>
</comment>
<gene>
    <name evidence="7" type="primary">rho</name>
    <name evidence="10" type="ORF">Aco03nite_095160</name>
</gene>
<name>A0ABQ3XRH1_9ACTN</name>
<proteinExistence type="inferred from homology"/>
<evidence type="ECO:0000256" key="3">
    <source>
        <dbReference type="ARBA" id="ARBA00022806"/>
    </source>
</evidence>
<keyword evidence="1 7" id="KW-0806">Transcription termination</keyword>
<dbReference type="RefSeq" id="WP_203808771.1">
    <property type="nucleotide sequence ID" value="NZ_BAAAQE010000055.1"/>
</dbReference>
<dbReference type="HAMAP" id="MF_01884">
    <property type="entry name" value="Rho"/>
    <property type="match status" value="1"/>
</dbReference>